<evidence type="ECO:0000256" key="1">
    <source>
        <dbReference type="SAM" id="MobiDB-lite"/>
    </source>
</evidence>
<reference evidence="2 3" key="1">
    <citation type="submission" date="2019-09" db="EMBL/GenBank/DDBJ databases">
        <title>Isolation and identification of active actinomycetes.</title>
        <authorList>
            <person name="Yu Z."/>
            <person name="Han C."/>
            <person name="Yu B."/>
        </authorList>
    </citation>
    <scope>NUCLEOTIDE SEQUENCE [LARGE SCALE GENOMIC DNA]</scope>
    <source>
        <strain evidence="2 3">NEAU-H2</strain>
    </source>
</reference>
<sequence>MANGVSRNQKTGGEPLSSSQNPHPNAHPLAGAYSNAFQIAAQLDARAARTLPEVTATVQHYAMLLETRIKAKASGRPGPNAPTGDYRRSWTHEVSTDGFSVTAVVGTNKPQARRLEYGFVGADSLGRIYNQPPYPHVGPAVEEIRPLFIAALGDAIADDS</sequence>
<gene>
    <name evidence="2" type="ORF">F8144_05505</name>
</gene>
<comment type="caution">
    <text evidence="2">The sequence shown here is derived from an EMBL/GenBank/DDBJ whole genome shotgun (WGS) entry which is preliminary data.</text>
</comment>
<evidence type="ECO:0000313" key="3">
    <source>
        <dbReference type="Proteomes" id="UP000442990"/>
    </source>
</evidence>
<dbReference type="Proteomes" id="UP000442990">
    <property type="component" value="Unassembled WGS sequence"/>
</dbReference>
<dbReference type="EMBL" id="WBKG01000003">
    <property type="protein sequence ID" value="KAB1989802.1"/>
    <property type="molecule type" value="Genomic_DNA"/>
</dbReference>
<feature type="region of interest" description="Disordered" evidence="1">
    <location>
        <begin position="1"/>
        <end position="30"/>
    </location>
</feature>
<dbReference type="AlphaFoldDB" id="A0A7J5DM42"/>
<keyword evidence="3" id="KW-1185">Reference proteome</keyword>
<evidence type="ECO:0000313" key="2">
    <source>
        <dbReference type="EMBL" id="KAB1989802.1"/>
    </source>
</evidence>
<dbReference type="InterPro" id="IPR010064">
    <property type="entry name" value="HK97-gp10_tail"/>
</dbReference>
<feature type="compositionally biased region" description="Polar residues" evidence="1">
    <location>
        <begin position="1"/>
        <end position="23"/>
    </location>
</feature>
<proteinExistence type="predicted"/>
<name>A0A7J5DM42_9ACTN</name>
<protein>
    <submittedName>
        <fullName evidence="2">HK97 gp10 family phage protein</fullName>
    </submittedName>
</protein>
<accession>A0A7J5DM42</accession>
<dbReference type="Pfam" id="PF04883">
    <property type="entry name" value="HK97-gp10_like"/>
    <property type="match status" value="1"/>
</dbReference>
<organism evidence="2 3">
    <name type="scientific">Streptomyces triticiradicis</name>
    <dbReference type="NCBI Taxonomy" id="2651189"/>
    <lineage>
        <taxon>Bacteria</taxon>
        <taxon>Bacillati</taxon>
        <taxon>Actinomycetota</taxon>
        <taxon>Actinomycetes</taxon>
        <taxon>Kitasatosporales</taxon>
        <taxon>Streptomycetaceae</taxon>
        <taxon>Streptomyces</taxon>
    </lineage>
</organism>